<dbReference type="Proteomes" id="UP000318801">
    <property type="component" value="Unassembled WGS sequence"/>
</dbReference>
<dbReference type="Gene3D" id="3.90.230.10">
    <property type="entry name" value="Creatinase/methionine aminopeptidase superfamily"/>
    <property type="match status" value="1"/>
</dbReference>
<comment type="caution">
    <text evidence="3">The sequence shown here is derived from an EMBL/GenBank/DDBJ whole genome shotgun (WGS) entry which is preliminary data.</text>
</comment>
<keyword evidence="3" id="KW-0645">Protease</keyword>
<evidence type="ECO:0000259" key="1">
    <source>
        <dbReference type="Pfam" id="PF00557"/>
    </source>
</evidence>
<evidence type="ECO:0000313" key="4">
    <source>
        <dbReference type="Proteomes" id="UP000318801"/>
    </source>
</evidence>
<evidence type="ECO:0000313" key="3">
    <source>
        <dbReference type="EMBL" id="TPW27080.1"/>
    </source>
</evidence>
<dbReference type="Pfam" id="PF01321">
    <property type="entry name" value="Creatinase_N"/>
    <property type="match status" value="1"/>
</dbReference>
<dbReference type="Gene3D" id="3.40.350.10">
    <property type="entry name" value="Creatinase/prolidase N-terminal domain"/>
    <property type="match status" value="1"/>
</dbReference>
<dbReference type="InterPro" id="IPR036005">
    <property type="entry name" value="Creatinase/aminopeptidase-like"/>
</dbReference>
<dbReference type="CDD" id="cd01066">
    <property type="entry name" value="APP_MetAP"/>
    <property type="match status" value="1"/>
</dbReference>
<dbReference type="OrthoDB" id="9806388at2"/>
<dbReference type="InterPro" id="IPR000994">
    <property type="entry name" value="Pept_M24"/>
</dbReference>
<dbReference type="AlphaFoldDB" id="A0A506TZY5"/>
<evidence type="ECO:0000259" key="2">
    <source>
        <dbReference type="Pfam" id="PF01321"/>
    </source>
</evidence>
<feature type="domain" description="Creatinase N-terminal" evidence="2">
    <location>
        <begin position="16"/>
        <end position="143"/>
    </location>
</feature>
<keyword evidence="3" id="KW-0031">Aminopeptidase</keyword>
<accession>A0A506TZY5</accession>
<keyword evidence="3" id="KW-0378">Hydrolase</keyword>
<dbReference type="InterPro" id="IPR029149">
    <property type="entry name" value="Creatin/AminoP/Spt16_N"/>
</dbReference>
<gene>
    <name evidence="3" type="ORF">FJU08_20970</name>
</gene>
<protein>
    <submittedName>
        <fullName evidence="3">Aminopeptidase P family protein</fullName>
    </submittedName>
</protein>
<dbReference type="InterPro" id="IPR050659">
    <property type="entry name" value="Peptidase_M24B"/>
</dbReference>
<keyword evidence="4" id="KW-1185">Reference proteome</keyword>
<name>A0A506TZY5_9HYPH</name>
<dbReference type="PANTHER" id="PTHR46112">
    <property type="entry name" value="AMINOPEPTIDASE"/>
    <property type="match status" value="1"/>
</dbReference>
<dbReference type="EMBL" id="VHLG01000020">
    <property type="protein sequence ID" value="TPW27080.1"/>
    <property type="molecule type" value="Genomic_DNA"/>
</dbReference>
<dbReference type="SUPFAM" id="SSF55920">
    <property type="entry name" value="Creatinase/aminopeptidase"/>
    <property type="match status" value="1"/>
</dbReference>
<feature type="domain" description="Peptidase M24" evidence="1">
    <location>
        <begin position="152"/>
        <end position="358"/>
    </location>
</feature>
<dbReference type="GO" id="GO:0004177">
    <property type="term" value="F:aminopeptidase activity"/>
    <property type="evidence" value="ECO:0007669"/>
    <property type="project" value="UniProtKB-KW"/>
</dbReference>
<organism evidence="3 4">
    <name type="scientific">Martelella alba</name>
    <dbReference type="NCBI Taxonomy" id="2590451"/>
    <lineage>
        <taxon>Bacteria</taxon>
        <taxon>Pseudomonadati</taxon>
        <taxon>Pseudomonadota</taxon>
        <taxon>Alphaproteobacteria</taxon>
        <taxon>Hyphomicrobiales</taxon>
        <taxon>Aurantimonadaceae</taxon>
        <taxon>Martelella</taxon>
    </lineage>
</organism>
<dbReference type="SUPFAM" id="SSF53092">
    <property type="entry name" value="Creatinase/prolidase N-terminal domain"/>
    <property type="match status" value="1"/>
</dbReference>
<proteinExistence type="predicted"/>
<dbReference type="Pfam" id="PF00557">
    <property type="entry name" value="Peptidase_M24"/>
    <property type="match status" value="1"/>
</dbReference>
<dbReference type="PANTHER" id="PTHR46112:SF3">
    <property type="entry name" value="AMINOPEPTIDASE YPDF"/>
    <property type="match status" value="1"/>
</dbReference>
<dbReference type="RefSeq" id="WP_141151009.1">
    <property type="nucleotide sequence ID" value="NZ_VHLG01000020.1"/>
</dbReference>
<dbReference type="InterPro" id="IPR000587">
    <property type="entry name" value="Creatinase_N"/>
</dbReference>
<reference evidence="3 4" key="1">
    <citation type="submission" date="2019-06" db="EMBL/GenBank/DDBJ databases">
        <authorList>
            <person name="Li M."/>
        </authorList>
    </citation>
    <scope>NUCLEOTIDE SEQUENCE [LARGE SCALE GENOMIC DNA]</scope>
    <source>
        <strain evidence="3 4">BGMRC2036</strain>
    </source>
</reference>
<sequence>MGFALPAITIDHKAHLARLRASLDNSPCSGVLLGSTSSLRYFTGLEWHQSERLVGALVTADRLIYIVPGFEKSRVETLPRIDADIAIWEEEESPAELIARLFGNEGRLALDPDLPLFVYYPLAKAMGPARLADGSAMISAIRASKSADEIAIIQYAMNVTLEVQKRVHQLIEPGIRASEVVSFIDRTHRELCGAGNTFAIASFGTASSLPHGADGDQTYAEGDVILIDTGTQVMGYQSDLTRTYVKSEPTKEFARIWAIEREAEQAVFDAAAPGVLPETLDEAARKVMIAHGLGPDYHLPGLPHRAGHGLGLDIHEAPFIVRGNTVPLAPGNVFSDEPMIVVPGQFGVRLEDFIRITDTGAEWFTTPAKSPTEPFS</sequence>